<evidence type="ECO:0000313" key="2">
    <source>
        <dbReference type="EMBL" id="GAT21871.1"/>
    </source>
</evidence>
<dbReference type="EMBL" id="BCWF01000012">
    <property type="protein sequence ID" value="GAT21871.1"/>
    <property type="molecule type" value="Genomic_DNA"/>
</dbReference>
<keyword evidence="2" id="KW-0548">Nucleotidyltransferase</keyword>
<sequence length="123" mass="13958">MTDRDRLEADQDHRVYTVPSPTGHPALTCCSHEEPRTRNVEDDVKYGDLLSGYCFLQRLITCQSAPRKYTTLKNMMIKPRAAARNTPGNIQKMGGRSATREKVSLVPVLKPARTWSVLWVIED</sequence>
<name>A0A146F8H1_ASPKA</name>
<comment type="caution">
    <text evidence="2">The sequence shown here is derived from an EMBL/GenBank/DDBJ whole genome shotgun (WGS) entry which is preliminary data.</text>
</comment>
<dbReference type="AlphaFoldDB" id="A0A146F8H1"/>
<feature type="region of interest" description="Disordered" evidence="1">
    <location>
        <begin position="1"/>
        <end position="30"/>
    </location>
</feature>
<reference evidence="2 3" key="1">
    <citation type="journal article" date="2016" name="DNA Res.">
        <title>Genome sequence of Aspergillus luchuensis NBRC 4314.</title>
        <authorList>
            <person name="Yamada O."/>
            <person name="Machida M."/>
            <person name="Hosoyama A."/>
            <person name="Goto M."/>
            <person name="Takahashi T."/>
            <person name="Futagami T."/>
            <person name="Yamagata Y."/>
            <person name="Takeuchi M."/>
            <person name="Kobayashi T."/>
            <person name="Koike H."/>
            <person name="Abe K."/>
            <person name="Asai K."/>
            <person name="Arita M."/>
            <person name="Fujita N."/>
            <person name="Fukuda K."/>
            <person name="Higa K."/>
            <person name="Horikawa H."/>
            <person name="Ishikawa T."/>
            <person name="Jinno K."/>
            <person name="Kato Y."/>
            <person name="Kirimura K."/>
            <person name="Mizutani O."/>
            <person name="Nakasone K."/>
            <person name="Sano M."/>
            <person name="Shiraishi Y."/>
            <person name="Tsukahara M."/>
            <person name="Gomi K."/>
        </authorList>
    </citation>
    <scope>NUCLEOTIDE SEQUENCE [LARGE SCALE GENOMIC DNA]</scope>
    <source>
        <strain evidence="2 3">RIB 2604</strain>
    </source>
</reference>
<accession>A0A146F8H1</accession>
<protein>
    <submittedName>
        <fullName evidence="2">Reverse transcriptase</fullName>
    </submittedName>
</protein>
<feature type="compositionally biased region" description="Basic and acidic residues" evidence="1">
    <location>
        <begin position="1"/>
        <end position="15"/>
    </location>
</feature>
<keyword evidence="2" id="KW-0808">Transferase</keyword>
<dbReference type="GO" id="GO:0003964">
    <property type="term" value="F:RNA-directed DNA polymerase activity"/>
    <property type="evidence" value="ECO:0007669"/>
    <property type="project" value="UniProtKB-KW"/>
</dbReference>
<dbReference type="Proteomes" id="UP000075230">
    <property type="component" value="Unassembled WGS sequence"/>
</dbReference>
<evidence type="ECO:0000256" key="1">
    <source>
        <dbReference type="SAM" id="MobiDB-lite"/>
    </source>
</evidence>
<evidence type="ECO:0000313" key="3">
    <source>
        <dbReference type="Proteomes" id="UP000075230"/>
    </source>
</evidence>
<reference evidence="3" key="2">
    <citation type="submission" date="2016-02" db="EMBL/GenBank/DDBJ databases">
        <title>Genome sequencing of Aspergillus luchuensis NBRC 4314.</title>
        <authorList>
            <person name="Yamada O."/>
        </authorList>
    </citation>
    <scope>NUCLEOTIDE SEQUENCE [LARGE SCALE GENOMIC DNA]</scope>
    <source>
        <strain evidence="3">RIB 2604</strain>
    </source>
</reference>
<gene>
    <name evidence="2" type="ORF">RIB2604_01200190</name>
</gene>
<organism evidence="2 3">
    <name type="scientific">Aspergillus kawachii</name>
    <name type="common">White koji mold</name>
    <name type="synonym">Aspergillus awamori var. kawachi</name>
    <dbReference type="NCBI Taxonomy" id="1069201"/>
    <lineage>
        <taxon>Eukaryota</taxon>
        <taxon>Fungi</taxon>
        <taxon>Dikarya</taxon>
        <taxon>Ascomycota</taxon>
        <taxon>Pezizomycotina</taxon>
        <taxon>Eurotiomycetes</taxon>
        <taxon>Eurotiomycetidae</taxon>
        <taxon>Eurotiales</taxon>
        <taxon>Aspergillaceae</taxon>
        <taxon>Aspergillus</taxon>
        <taxon>Aspergillus subgen. Circumdati</taxon>
    </lineage>
</organism>
<keyword evidence="2" id="KW-0695">RNA-directed DNA polymerase</keyword>
<proteinExistence type="predicted"/>